<feature type="transmembrane region" description="Helical" evidence="8">
    <location>
        <begin position="279"/>
        <end position="298"/>
    </location>
</feature>
<keyword evidence="11" id="KW-1185">Reference proteome</keyword>
<protein>
    <submittedName>
        <fullName evidence="10">Cation/H(+) antiporter</fullName>
    </submittedName>
</protein>
<evidence type="ECO:0000256" key="2">
    <source>
        <dbReference type="ARBA" id="ARBA00022448"/>
    </source>
</evidence>
<organism evidence="10 11">
    <name type="scientific">Micromonospora endolithica</name>
    <dbReference type="NCBI Taxonomy" id="230091"/>
    <lineage>
        <taxon>Bacteria</taxon>
        <taxon>Bacillati</taxon>
        <taxon>Actinomycetota</taxon>
        <taxon>Actinomycetes</taxon>
        <taxon>Micromonosporales</taxon>
        <taxon>Micromonosporaceae</taxon>
        <taxon>Micromonospora</taxon>
    </lineage>
</organism>
<feature type="transmembrane region" description="Helical" evidence="8">
    <location>
        <begin position="34"/>
        <end position="52"/>
    </location>
</feature>
<dbReference type="InterPro" id="IPR038770">
    <property type="entry name" value="Na+/solute_symporter_sf"/>
</dbReference>
<feature type="region of interest" description="Disordered" evidence="7">
    <location>
        <begin position="399"/>
        <end position="445"/>
    </location>
</feature>
<feature type="transmembrane region" description="Helical" evidence="8">
    <location>
        <begin position="193"/>
        <end position="214"/>
    </location>
</feature>
<keyword evidence="3 8" id="KW-0812">Transmembrane</keyword>
<reference evidence="10 11" key="1">
    <citation type="journal article" date="2004" name="Syst. Appl. Microbiol.">
        <title>Cryptoendolithic actinomycetes from antarctic sandstone rock samples: Micromonospora endolithica sp. nov. and two isolates related to Micromonospora coerulea Jensen 1932.</title>
        <authorList>
            <person name="Hirsch P."/>
            <person name="Mevs U."/>
            <person name="Kroppenstedt R.M."/>
            <person name="Schumann P."/>
            <person name="Stackebrandt E."/>
        </authorList>
    </citation>
    <scope>NUCLEOTIDE SEQUENCE [LARGE SCALE GENOMIC DNA]</scope>
    <source>
        <strain evidence="10 11">JCM 12677</strain>
    </source>
</reference>
<comment type="subcellular location">
    <subcellularLocation>
        <location evidence="1">Membrane</location>
        <topology evidence="1">Multi-pass membrane protein</topology>
    </subcellularLocation>
</comment>
<evidence type="ECO:0000256" key="3">
    <source>
        <dbReference type="ARBA" id="ARBA00022692"/>
    </source>
</evidence>
<dbReference type="GO" id="GO:0015297">
    <property type="term" value="F:antiporter activity"/>
    <property type="evidence" value="ECO:0007669"/>
    <property type="project" value="InterPro"/>
</dbReference>
<keyword evidence="2" id="KW-0813">Transport</keyword>
<sequence>MGEGVVIFLVDLAIIVAVARLLGQAAVRLRQPRVVGEILAGVLLGPTLLGDFSDRLFPESARTALGALATVGLVLFVFLVGYELDRRMLRASGRQAVVVALGALAVPVVLGTVLGWWLVRRHGAADASATAFFIGVAVAVTAFPVLARIVTEHGLHRVRAGNLSLAAAAIDDVLAWGLLYAAVAYAGAQGQQMWRLALAVPYLLAHLYLVRPLLRRLLRRAGAGTGALAAVLTGLLVSCAAAEWIGAHYIFGAFLFGAVMPREGMTELRERIAARLAPVNDTVLVPVFFAVAGLNVDLSRMRPEVLGDLALVVVVAVVAKLLGTYPTARLGGLGPREALTVSTLMNTRGLTEIVVLTVGLQVGLIGPLVFSVMVAMALLTTMMAGPALWALGVRRDGADPATARPDTAPAPPRRLALAYPAVTRPSRPAPPGRRPGSGSARRDAA</sequence>
<feature type="transmembrane region" description="Helical" evidence="8">
    <location>
        <begin position="131"/>
        <end position="151"/>
    </location>
</feature>
<comment type="caution">
    <text evidence="10">The sequence shown here is derived from an EMBL/GenBank/DDBJ whole genome shotgun (WGS) entry which is preliminary data.</text>
</comment>
<feature type="transmembrane region" description="Helical" evidence="8">
    <location>
        <begin position="163"/>
        <end position="187"/>
    </location>
</feature>
<evidence type="ECO:0000313" key="11">
    <source>
        <dbReference type="Proteomes" id="UP000281726"/>
    </source>
</evidence>
<dbReference type="EMBL" id="RBAK01000004">
    <property type="protein sequence ID" value="RKN47827.1"/>
    <property type="molecule type" value="Genomic_DNA"/>
</dbReference>
<dbReference type="InterPro" id="IPR006153">
    <property type="entry name" value="Cation/H_exchanger_TM"/>
</dbReference>
<feature type="compositionally biased region" description="Low complexity" evidence="7">
    <location>
        <begin position="399"/>
        <end position="426"/>
    </location>
</feature>
<evidence type="ECO:0000256" key="1">
    <source>
        <dbReference type="ARBA" id="ARBA00004141"/>
    </source>
</evidence>
<dbReference type="Pfam" id="PF00999">
    <property type="entry name" value="Na_H_Exchanger"/>
    <property type="match status" value="1"/>
</dbReference>
<dbReference type="Gene3D" id="1.20.1530.20">
    <property type="match status" value="1"/>
</dbReference>
<dbReference type="GO" id="GO:1902600">
    <property type="term" value="P:proton transmembrane transport"/>
    <property type="evidence" value="ECO:0007669"/>
    <property type="project" value="InterPro"/>
</dbReference>
<keyword evidence="4 8" id="KW-1133">Transmembrane helix</keyword>
<dbReference type="Proteomes" id="UP000281726">
    <property type="component" value="Unassembled WGS sequence"/>
</dbReference>
<evidence type="ECO:0000256" key="7">
    <source>
        <dbReference type="SAM" id="MobiDB-lite"/>
    </source>
</evidence>
<feature type="transmembrane region" description="Helical" evidence="8">
    <location>
        <begin position="6"/>
        <end position="22"/>
    </location>
</feature>
<evidence type="ECO:0000259" key="9">
    <source>
        <dbReference type="Pfam" id="PF00999"/>
    </source>
</evidence>
<evidence type="ECO:0000256" key="5">
    <source>
        <dbReference type="ARBA" id="ARBA00023065"/>
    </source>
</evidence>
<dbReference type="InterPro" id="IPR050794">
    <property type="entry name" value="CPA2_transporter"/>
</dbReference>
<dbReference type="GO" id="GO:0016020">
    <property type="term" value="C:membrane"/>
    <property type="evidence" value="ECO:0007669"/>
    <property type="project" value="UniProtKB-SubCell"/>
</dbReference>
<dbReference type="RefSeq" id="WP_120728787.1">
    <property type="nucleotide sequence ID" value="NZ_RBAK01000004.1"/>
</dbReference>
<keyword evidence="5" id="KW-0406">Ion transport</keyword>
<evidence type="ECO:0000256" key="6">
    <source>
        <dbReference type="ARBA" id="ARBA00023136"/>
    </source>
</evidence>
<keyword evidence="6 8" id="KW-0472">Membrane</keyword>
<dbReference type="PANTHER" id="PTHR32468">
    <property type="entry name" value="CATION/H + ANTIPORTER"/>
    <property type="match status" value="1"/>
</dbReference>
<feature type="domain" description="Cation/H+ exchanger transmembrane" evidence="9">
    <location>
        <begin position="18"/>
        <end position="388"/>
    </location>
</feature>
<dbReference type="AlphaFoldDB" id="A0A3A9ZKA2"/>
<dbReference type="OrthoDB" id="9793589at2"/>
<feature type="transmembrane region" description="Helical" evidence="8">
    <location>
        <begin position="64"/>
        <end position="84"/>
    </location>
</feature>
<feature type="transmembrane region" description="Helical" evidence="8">
    <location>
        <begin position="226"/>
        <end position="259"/>
    </location>
</feature>
<proteinExistence type="predicted"/>
<dbReference type="PANTHER" id="PTHR32468:SF0">
    <property type="entry name" value="K(+)_H(+) ANTIPORTER 1"/>
    <property type="match status" value="1"/>
</dbReference>
<evidence type="ECO:0000313" key="10">
    <source>
        <dbReference type="EMBL" id="RKN47827.1"/>
    </source>
</evidence>
<gene>
    <name evidence="10" type="ORF">D7223_13885</name>
</gene>
<accession>A0A3A9ZKA2</accession>
<feature type="transmembrane region" description="Helical" evidence="8">
    <location>
        <begin position="353"/>
        <end position="379"/>
    </location>
</feature>
<feature type="transmembrane region" description="Helical" evidence="8">
    <location>
        <begin position="96"/>
        <end position="119"/>
    </location>
</feature>
<name>A0A3A9ZKA2_9ACTN</name>
<evidence type="ECO:0000256" key="4">
    <source>
        <dbReference type="ARBA" id="ARBA00022989"/>
    </source>
</evidence>
<evidence type="ECO:0000256" key="8">
    <source>
        <dbReference type="SAM" id="Phobius"/>
    </source>
</evidence>
<feature type="transmembrane region" description="Helical" evidence="8">
    <location>
        <begin position="305"/>
        <end position="325"/>
    </location>
</feature>